<evidence type="ECO:0000313" key="3">
    <source>
        <dbReference type="EMBL" id="RXS97305.1"/>
    </source>
</evidence>
<proteinExistence type="predicted"/>
<reference evidence="3 4" key="1">
    <citation type="journal article" date="2016" name="Int. J. Syst. Evol. Microbiol.">
        <title>Acidipila dinghuensis sp. nov., an acidobacterium isolated from forest soil.</title>
        <authorList>
            <person name="Jiang Y.W."/>
            <person name="Wang J."/>
            <person name="Chen M.H."/>
            <person name="Lv Y.Y."/>
            <person name="Qiu L.H."/>
        </authorList>
    </citation>
    <scope>NUCLEOTIDE SEQUENCE [LARGE SCALE GENOMIC DNA]</scope>
    <source>
        <strain evidence="3 4">DHOF10</strain>
    </source>
</reference>
<dbReference type="RefSeq" id="WP_129207084.1">
    <property type="nucleotide sequence ID" value="NZ_BMGU01000001.1"/>
</dbReference>
<feature type="region of interest" description="Disordered" evidence="1">
    <location>
        <begin position="215"/>
        <end position="242"/>
    </location>
</feature>
<comment type="caution">
    <text evidence="3">The sequence shown here is derived from an EMBL/GenBank/DDBJ whole genome shotgun (WGS) entry which is preliminary data.</text>
</comment>
<dbReference type="OrthoDB" id="128756at2"/>
<feature type="chain" id="PRO_5020556150" description="DUF4412 domain-containing protein" evidence="2">
    <location>
        <begin position="22"/>
        <end position="262"/>
    </location>
</feature>
<accession>A0A4Q1SIR6</accession>
<evidence type="ECO:0008006" key="5">
    <source>
        <dbReference type="Google" id="ProtNLM"/>
    </source>
</evidence>
<gene>
    <name evidence="3" type="ORF">ESZ00_05190</name>
</gene>
<dbReference type="AlphaFoldDB" id="A0A4Q1SIR6"/>
<organism evidence="3 4">
    <name type="scientific">Silvibacterium dinghuense</name>
    <dbReference type="NCBI Taxonomy" id="1560006"/>
    <lineage>
        <taxon>Bacteria</taxon>
        <taxon>Pseudomonadati</taxon>
        <taxon>Acidobacteriota</taxon>
        <taxon>Terriglobia</taxon>
        <taxon>Terriglobales</taxon>
        <taxon>Acidobacteriaceae</taxon>
        <taxon>Silvibacterium</taxon>
    </lineage>
</organism>
<dbReference type="Proteomes" id="UP000290253">
    <property type="component" value="Unassembled WGS sequence"/>
</dbReference>
<evidence type="ECO:0000313" key="4">
    <source>
        <dbReference type="Proteomes" id="UP000290253"/>
    </source>
</evidence>
<sequence length="262" mass="28339">MAVRRLLFVLLLLPTPGELRAQVQINQTLSAFGSGAAPAGPRQPYTAEIKMTRVQTLPDGTTITHVTHETLAIDSRSRSYTAVDTGLPGGLAITAYHVSDPAAGTTLTWSSDKKVVTLLHEPQQDQRHGCWATETGRIRWDFEGKVPPTPRATVLASAGAPQPREDLGIKTMDGVEATGVRFTRIIPAEADGNDKPLVIHTESWTAKNLNLPLKSVTEDPRSGTSTREVTNLKLGDPDPALFQPPADYEIKTEVLHPVSCPE</sequence>
<keyword evidence="4" id="KW-1185">Reference proteome</keyword>
<evidence type="ECO:0000256" key="2">
    <source>
        <dbReference type="SAM" id="SignalP"/>
    </source>
</evidence>
<protein>
    <recommendedName>
        <fullName evidence="5">DUF4412 domain-containing protein</fullName>
    </recommendedName>
</protein>
<name>A0A4Q1SIR6_9BACT</name>
<keyword evidence="2" id="KW-0732">Signal</keyword>
<dbReference type="EMBL" id="SDMK01000001">
    <property type="protein sequence ID" value="RXS97305.1"/>
    <property type="molecule type" value="Genomic_DNA"/>
</dbReference>
<feature type="signal peptide" evidence="2">
    <location>
        <begin position="1"/>
        <end position="21"/>
    </location>
</feature>
<evidence type="ECO:0000256" key="1">
    <source>
        <dbReference type="SAM" id="MobiDB-lite"/>
    </source>
</evidence>